<dbReference type="PANTHER" id="PTHR33162">
    <property type="entry name" value="SEC-INDEPENDENT PROTEIN TRANSLOCASE PROTEIN TATA, CHLOROPLASTIC"/>
    <property type="match status" value="1"/>
</dbReference>
<protein>
    <recommendedName>
        <fullName evidence="10 11">Multifunctional fusion protein</fullName>
    </recommendedName>
    <domain>
        <recommendedName>
            <fullName evidence="10">Sec-independent protein translocase protein TatA</fullName>
        </recommendedName>
    </domain>
    <domain>
        <recommendedName>
            <fullName evidence="11">Sec-independent protein translocase protein TatB homolog</fullName>
        </recommendedName>
    </domain>
</protein>
<keyword evidence="3 10" id="KW-1003">Cell membrane</keyword>
<dbReference type="GO" id="GO:0033281">
    <property type="term" value="C:TAT protein transport complex"/>
    <property type="evidence" value="ECO:0007669"/>
    <property type="project" value="UniProtKB-UniRule"/>
</dbReference>
<dbReference type="EMBL" id="FQZT01000007">
    <property type="protein sequence ID" value="SHJ34588.1"/>
    <property type="molecule type" value="Genomic_DNA"/>
</dbReference>
<dbReference type="STRING" id="1122189.SAMN02745165_02132"/>
<keyword evidence="8 10" id="KW-0472">Membrane</keyword>
<dbReference type="GO" id="GO:0006886">
    <property type="term" value="P:intracellular protein transport"/>
    <property type="evidence" value="ECO:0007669"/>
    <property type="project" value="UniProtKB-ARBA"/>
</dbReference>
<dbReference type="OrthoDB" id="9810561at2"/>
<dbReference type="InterPro" id="IPR018448">
    <property type="entry name" value="TatB"/>
</dbReference>
<comment type="subunit">
    <text evidence="10">Forms a complex with TatC.</text>
</comment>
<organism evidence="13 14">
    <name type="scientific">Malonomonas rubra DSM 5091</name>
    <dbReference type="NCBI Taxonomy" id="1122189"/>
    <lineage>
        <taxon>Bacteria</taxon>
        <taxon>Pseudomonadati</taxon>
        <taxon>Thermodesulfobacteriota</taxon>
        <taxon>Desulfuromonadia</taxon>
        <taxon>Desulfuromonadales</taxon>
        <taxon>Geopsychrobacteraceae</taxon>
        <taxon>Malonomonas</taxon>
    </lineage>
</organism>
<feature type="compositionally biased region" description="Low complexity" evidence="12">
    <location>
        <begin position="87"/>
        <end position="104"/>
    </location>
</feature>
<evidence type="ECO:0000256" key="7">
    <source>
        <dbReference type="ARBA" id="ARBA00023010"/>
    </source>
</evidence>
<dbReference type="PANTHER" id="PTHR33162:SF1">
    <property type="entry name" value="SEC-INDEPENDENT PROTEIN TRANSLOCASE PROTEIN TATA, CHLOROPLASTIC"/>
    <property type="match status" value="1"/>
</dbReference>
<evidence type="ECO:0000256" key="11">
    <source>
        <dbReference type="HAMAP-Rule" id="MF_00237"/>
    </source>
</evidence>
<evidence type="ECO:0000256" key="6">
    <source>
        <dbReference type="ARBA" id="ARBA00022989"/>
    </source>
</evidence>
<sequence length="136" mass="15005">MFGIGMTEMLLIGALALIVLGPKKLPDLARSLGKGFAEFKRATNEFKNTMEVEIRAEEVRQTQEKLQQEGKLKPEAEVAAEPESAPEPEGNAEAIAEAKAAQARYAEEDAEIERQLEEEVLTAEAPQPKQEQKQDV</sequence>
<gene>
    <name evidence="10" type="primary">tatA</name>
    <name evidence="13" type="ORF">SAMN02745165_02132</name>
</gene>
<keyword evidence="5 10" id="KW-0653">Protein transport</keyword>
<dbReference type="AlphaFoldDB" id="A0A1M6IJI5"/>
<keyword evidence="4 10" id="KW-0812">Transmembrane</keyword>
<keyword evidence="7 10" id="KW-0811">Translocation</keyword>
<dbReference type="NCBIfam" id="TIGR01410">
    <property type="entry name" value="tatB"/>
    <property type="match status" value="1"/>
</dbReference>
<evidence type="ECO:0000256" key="8">
    <source>
        <dbReference type="ARBA" id="ARBA00023136"/>
    </source>
</evidence>
<proteinExistence type="inferred from homology"/>
<keyword evidence="14" id="KW-1185">Reference proteome</keyword>
<reference evidence="13 14" key="1">
    <citation type="submission" date="2016-11" db="EMBL/GenBank/DDBJ databases">
        <authorList>
            <person name="Jaros S."/>
            <person name="Januszkiewicz K."/>
            <person name="Wedrychowicz H."/>
        </authorList>
    </citation>
    <scope>NUCLEOTIDE SEQUENCE [LARGE SCALE GENOMIC DNA]</scope>
    <source>
        <strain evidence="13 14">DSM 5091</strain>
    </source>
</reference>
<dbReference type="Gene3D" id="1.20.5.3310">
    <property type="match status" value="1"/>
</dbReference>
<comment type="similarity">
    <text evidence="11">Belongs to the TatB family.</text>
</comment>
<dbReference type="Proteomes" id="UP000184171">
    <property type="component" value="Unassembled WGS sequence"/>
</dbReference>
<comment type="function">
    <text evidence="9">Part of the twin-arginine translocation (Tat) system that transports large folded proteins containing a characteristic twin-arginine motif in their signal peptide across the thylakoid membrane. Involved in delta pH-dependent protein transport required for chloroplast development, especially thylakoid membrane formation. TATC and TATB mediate precursor recognition, whereas TATA facilitates translocation.</text>
</comment>
<evidence type="ECO:0000256" key="5">
    <source>
        <dbReference type="ARBA" id="ARBA00022927"/>
    </source>
</evidence>
<evidence type="ECO:0000256" key="12">
    <source>
        <dbReference type="SAM" id="MobiDB-lite"/>
    </source>
</evidence>
<comment type="subcellular location">
    <subcellularLocation>
        <location evidence="10">Cell membrane</location>
        <topology evidence="10">Single-pass membrane protein</topology>
    </subcellularLocation>
    <subcellularLocation>
        <location evidence="1">Membrane</location>
        <topology evidence="1">Single-pass membrane protein</topology>
    </subcellularLocation>
</comment>
<evidence type="ECO:0000256" key="4">
    <source>
        <dbReference type="ARBA" id="ARBA00022692"/>
    </source>
</evidence>
<evidence type="ECO:0000313" key="14">
    <source>
        <dbReference type="Proteomes" id="UP000184171"/>
    </source>
</evidence>
<keyword evidence="6 10" id="KW-1133">Transmembrane helix</keyword>
<dbReference type="GO" id="GO:0043953">
    <property type="term" value="P:protein transport by the Tat complex"/>
    <property type="evidence" value="ECO:0007669"/>
    <property type="project" value="UniProtKB-UniRule"/>
</dbReference>
<comment type="similarity">
    <text evidence="10">Belongs to the TatA/E family.</text>
</comment>
<evidence type="ECO:0000256" key="3">
    <source>
        <dbReference type="ARBA" id="ARBA00022475"/>
    </source>
</evidence>
<evidence type="ECO:0000256" key="1">
    <source>
        <dbReference type="ARBA" id="ARBA00004167"/>
    </source>
</evidence>
<dbReference type="HAMAP" id="MF_00236">
    <property type="entry name" value="TatA_E"/>
    <property type="match status" value="1"/>
</dbReference>
<feature type="compositionally biased region" description="Basic and acidic residues" evidence="12">
    <location>
        <begin position="59"/>
        <end position="76"/>
    </location>
</feature>
<dbReference type="GO" id="GO:0008320">
    <property type="term" value="F:protein transmembrane transporter activity"/>
    <property type="evidence" value="ECO:0007669"/>
    <property type="project" value="UniProtKB-UniRule"/>
</dbReference>
<dbReference type="HAMAP" id="MF_00237">
    <property type="entry name" value="TatB"/>
    <property type="match status" value="1"/>
</dbReference>
<feature type="region of interest" description="Disordered" evidence="12">
    <location>
        <begin position="59"/>
        <end position="136"/>
    </location>
</feature>
<accession>A0A1M6IJI5</accession>
<evidence type="ECO:0000256" key="2">
    <source>
        <dbReference type="ARBA" id="ARBA00022448"/>
    </source>
</evidence>
<name>A0A1M6IJI5_MALRU</name>
<comment type="function">
    <text evidence="10">Part of the twin-arginine translocation (Tat) system that transports large folded proteins containing a characteristic twin-arginine motif in their signal peptide across membranes. TatA could form the protein-conducting channel of the Tat system.</text>
</comment>
<dbReference type="InterPro" id="IPR006312">
    <property type="entry name" value="TatA/E"/>
</dbReference>
<dbReference type="InterPro" id="IPR003369">
    <property type="entry name" value="TatA/B/E"/>
</dbReference>
<evidence type="ECO:0000256" key="9">
    <source>
        <dbReference type="ARBA" id="ARBA00025340"/>
    </source>
</evidence>
<dbReference type="PRINTS" id="PR01506">
    <property type="entry name" value="TATBPROTEIN"/>
</dbReference>
<evidence type="ECO:0000256" key="10">
    <source>
        <dbReference type="HAMAP-Rule" id="MF_00236"/>
    </source>
</evidence>
<dbReference type="RefSeq" id="WP_072908716.1">
    <property type="nucleotide sequence ID" value="NZ_FQZT01000007.1"/>
</dbReference>
<evidence type="ECO:0000313" key="13">
    <source>
        <dbReference type="EMBL" id="SHJ34588.1"/>
    </source>
</evidence>
<keyword evidence="2 10" id="KW-0813">Transport</keyword>
<dbReference type="Pfam" id="PF02416">
    <property type="entry name" value="TatA_B_E"/>
    <property type="match status" value="1"/>
</dbReference>